<evidence type="ECO:0000256" key="1">
    <source>
        <dbReference type="SAM" id="MobiDB-lite"/>
    </source>
</evidence>
<feature type="region of interest" description="Disordered" evidence="1">
    <location>
        <begin position="59"/>
        <end position="80"/>
    </location>
</feature>
<evidence type="ECO:0000313" key="2">
    <source>
        <dbReference type="EMBL" id="JAI02187.1"/>
    </source>
</evidence>
<accession>A0A0E9XIB0</accession>
<name>A0A0E9XIB0_ANGAN</name>
<sequence>MSGSESVIACDSSTHVGVREASVCLVYFIAQINTSLEAGCPESLLRTNRILQINHKLPAASSADTSSIAEPQCHPLNHLP</sequence>
<dbReference type="AlphaFoldDB" id="A0A0E9XIB0"/>
<dbReference type="EMBL" id="GBXM01006391">
    <property type="protein sequence ID" value="JAI02187.1"/>
    <property type="molecule type" value="Transcribed_RNA"/>
</dbReference>
<reference evidence="2" key="1">
    <citation type="submission" date="2014-11" db="EMBL/GenBank/DDBJ databases">
        <authorList>
            <person name="Amaro Gonzalez C."/>
        </authorList>
    </citation>
    <scope>NUCLEOTIDE SEQUENCE</scope>
</reference>
<organism evidence="2">
    <name type="scientific">Anguilla anguilla</name>
    <name type="common">European freshwater eel</name>
    <name type="synonym">Muraena anguilla</name>
    <dbReference type="NCBI Taxonomy" id="7936"/>
    <lineage>
        <taxon>Eukaryota</taxon>
        <taxon>Metazoa</taxon>
        <taxon>Chordata</taxon>
        <taxon>Craniata</taxon>
        <taxon>Vertebrata</taxon>
        <taxon>Euteleostomi</taxon>
        <taxon>Actinopterygii</taxon>
        <taxon>Neopterygii</taxon>
        <taxon>Teleostei</taxon>
        <taxon>Anguilliformes</taxon>
        <taxon>Anguillidae</taxon>
        <taxon>Anguilla</taxon>
    </lineage>
</organism>
<reference evidence="2" key="2">
    <citation type="journal article" date="2015" name="Fish Shellfish Immunol.">
        <title>Early steps in the European eel (Anguilla anguilla)-Vibrio vulnificus interaction in the gills: Role of the RtxA13 toxin.</title>
        <authorList>
            <person name="Callol A."/>
            <person name="Pajuelo D."/>
            <person name="Ebbesson L."/>
            <person name="Teles M."/>
            <person name="MacKenzie S."/>
            <person name="Amaro C."/>
        </authorList>
    </citation>
    <scope>NUCLEOTIDE SEQUENCE</scope>
</reference>
<protein>
    <submittedName>
        <fullName evidence="2">Uncharacterized protein</fullName>
    </submittedName>
</protein>
<proteinExistence type="predicted"/>